<dbReference type="Gene3D" id="3.30.43.10">
    <property type="entry name" value="Uridine Diphospho-n-acetylenolpyruvylglucosamine Reductase, domain 2"/>
    <property type="match status" value="1"/>
</dbReference>
<gene>
    <name evidence="6" type="ORF">BXY39_1027</name>
</gene>
<dbReference type="OrthoDB" id="9809290at2"/>
<evidence type="ECO:0000256" key="4">
    <source>
        <dbReference type="ARBA" id="ARBA00022827"/>
    </source>
</evidence>
<dbReference type="PANTHER" id="PTHR43716">
    <property type="entry name" value="D-2-HYDROXYGLUTARATE DEHYDROGENASE, MITOCHONDRIAL"/>
    <property type="match status" value="1"/>
</dbReference>
<dbReference type="Gene3D" id="3.30.70.2740">
    <property type="match status" value="1"/>
</dbReference>
<evidence type="ECO:0000313" key="6">
    <source>
        <dbReference type="EMBL" id="RMB08394.1"/>
    </source>
</evidence>
<protein>
    <submittedName>
        <fullName evidence="6">4-phosphoerythronate dehydrogenase (FAD-dependent)</fullName>
    </submittedName>
</protein>
<dbReference type="InterPro" id="IPR016169">
    <property type="entry name" value="FAD-bd_PCMH_sub2"/>
</dbReference>
<dbReference type="EMBL" id="REFR01000010">
    <property type="protein sequence ID" value="RMB08394.1"/>
    <property type="molecule type" value="Genomic_DNA"/>
</dbReference>
<comment type="similarity">
    <text evidence="2">Belongs to the FAD-binding oxidoreductase/transferase type 4 family.</text>
</comment>
<dbReference type="GO" id="GO:0071949">
    <property type="term" value="F:FAD binding"/>
    <property type="evidence" value="ECO:0007669"/>
    <property type="project" value="InterPro"/>
</dbReference>
<comment type="caution">
    <text evidence="6">The sequence shown here is derived from an EMBL/GenBank/DDBJ whole genome shotgun (WGS) entry which is preliminary data.</text>
</comment>
<dbReference type="Gene3D" id="1.10.45.10">
    <property type="entry name" value="Vanillyl-alcohol Oxidase, Chain A, domain 4"/>
    <property type="match status" value="1"/>
</dbReference>
<comment type="cofactor">
    <cofactor evidence="1">
        <name>FAD</name>
        <dbReference type="ChEBI" id="CHEBI:57692"/>
    </cofactor>
</comment>
<dbReference type="Pfam" id="PF01565">
    <property type="entry name" value="FAD_binding_4"/>
    <property type="match status" value="1"/>
</dbReference>
<dbReference type="InterPro" id="IPR004113">
    <property type="entry name" value="FAD-bd_oxidored_4_C"/>
</dbReference>
<dbReference type="InterPro" id="IPR051264">
    <property type="entry name" value="FAD-oxidored/transferase_4"/>
</dbReference>
<evidence type="ECO:0000256" key="1">
    <source>
        <dbReference type="ARBA" id="ARBA00001974"/>
    </source>
</evidence>
<dbReference type="SUPFAM" id="SSF56176">
    <property type="entry name" value="FAD-binding/transporter-associated domain-like"/>
    <property type="match status" value="1"/>
</dbReference>
<evidence type="ECO:0000259" key="5">
    <source>
        <dbReference type="PROSITE" id="PS51387"/>
    </source>
</evidence>
<dbReference type="InterPro" id="IPR016171">
    <property type="entry name" value="Vanillyl_alc_oxidase_C-sub2"/>
</dbReference>
<dbReference type="FunCoup" id="A0A3M0CFN8">
    <property type="interactions" value="461"/>
</dbReference>
<dbReference type="AlphaFoldDB" id="A0A3M0CFN8"/>
<dbReference type="Pfam" id="PF02913">
    <property type="entry name" value="FAD-oxidase_C"/>
    <property type="match status" value="1"/>
</dbReference>
<feature type="domain" description="FAD-binding PCMH-type" evidence="5">
    <location>
        <begin position="38"/>
        <end position="220"/>
    </location>
</feature>
<dbReference type="Proteomes" id="UP000271227">
    <property type="component" value="Unassembled WGS sequence"/>
</dbReference>
<dbReference type="Gene3D" id="3.30.70.2190">
    <property type="match status" value="1"/>
</dbReference>
<dbReference type="GO" id="GO:0022904">
    <property type="term" value="P:respiratory electron transport chain"/>
    <property type="evidence" value="ECO:0007669"/>
    <property type="project" value="TreeGrafter"/>
</dbReference>
<dbReference type="GO" id="GO:0003824">
    <property type="term" value="F:catalytic activity"/>
    <property type="evidence" value="ECO:0007669"/>
    <property type="project" value="InterPro"/>
</dbReference>
<dbReference type="InterPro" id="IPR016167">
    <property type="entry name" value="FAD-bd_PCMH_sub1"/>
</dbReference>
<reference evidence="6 7" key="1">
    <citation type="submission" date="2018-10" db="EMBL/GenBank/DDBJ databases">
        <title>Genomic Encyclopedia of Archaeal and Bacterial Type Strains, Phase II (KMG-II): from individual species to whole genera.</title>
        <authorList>
            <person name="Goeker M."/>
        </authorList>
    </citation>
    <scope>NUCLEOTIDE SEQUENCE [LARGE SCALE GENOMIC DNA]</scope>
    <source>
        <strain evidence="6 7">DSM 25217</strain>
    </source>
</reference>
<sequence>MTALSEHLAALRALVGEDSVTDDPARIAPHMADWRGRYTGSTDIMLMPGDTDALSRAVRYCHDHGLPVVPQGGNTGLVAGGLPGLNGRREILVSLKRMTSVIHVDADDHSLLAEAGCTIAAVQDAAEKAGRMFPLSLASEGSCTVGGTIATNAGGVHVIRYGTMRRLVLGVEAVLADGKIFEDLSPLRKDNRGYDLKQLLIGSEGTLGIITKATLQLSPAEKSRATAFIAVRDPGAALELLSLARDHGGDRVSVFELICETGLEMVLTHIPGTRRPFEHISPWYVLLELGGAEARSGLTGPLEKLLENALEAGLAQDASIAQSNRQRSEFWRLRESLSEAQSKEGASVKHDISVPVGKVPAFLTVATPALEAAFPGIRVTPFGHMGDGNLHFNVMQPKGAEKGDFLALWDGMNRMVHDFVTDHGGSISAEHGIGTIKRGELARLSTPARLETQRAIKKALDPKGILNPGALFN</sequence>
<dbReference type="Gene3D" id="3.30.465.10">
    <property type="match status" value="1"/>
</dbReference>
<dbReference type="FunFam" id="1.10.45.10:FF:000001">
    <property type="entry name" value="D-lactate dehydrogenase mitochondrial"/>
    <property type="match status" value="1"/>
</dbReference>
<dbReference type="InterPro" id="IPR016166">
    <property type="entry name" value="FAD-bd_PCMH"/>
</dbReference>
<evidence type="ECO:0000256" key="2">
    <source>
        <dbReference type="ARBA" id="ARBA00008000"/>
    </source>
</evidence>
<keyword evidence="3" id="KW-0285">Flavoprotein</keyword>
<proteinExistence type="inferred from homology"/>
<evidence type="ECO:0000313" key="7">
    <source>
        <dbReference type="Proteomes" id="UP000271227"/>
    </source>
</evidence>
<accession>A0A3M0CFN8</accession>
<organism evidence="6 7">
    <name type="scientific">Eilatimonas milleporae</name>
    <dbReference type="NCBI Taxonomy" id="911205"/>
    <lineage>
        <taxon>Bacteria</taxon>
        <taxon>Pseudomonadati</taxon>
        <taxon>Pseudomonadota</taxon>
        <taxon>Alphaproteobacteria</taxon>
        <taxon>Kordiimonadales</taxon>
        <taxon>Kordiimonadaceae</taxon>
        <taxon>Eilatimonas</taxon>
    </lineage>
</organism>
<dbReference type="SUPFAM" id="SSF55103">
    <property type="entry name" value="FAD-linked oxidases, C-terminal domain"/>
    <property type="match status" value="1"/>
</dbReference>
<dbReference type="InterPro" id="IPR006094">
    <property type="entry name" value="Oxid_FAD_bind_N"/>
</dbReference>
<keyword evidence="7" id="KW-1185">Reference proteome</keyword>
<dbReference type="PROSITE" id="PS51387">
    <property type="entry name" value="FAD_PCMH"/>
    <property type="match status" value="1"/>
</dbReference>
<dbReference type="InterPro" id="IPR036318">
    <property type="entry name" value="FAD-bd_PCMH-like_sf"/>
</dbReference>
<dbReference type="PANTHER" id="PTHR43716:SF2">
    <property type="entry name" value="BLL6224 PROTEIN"/>
    <property type="match status" value="1"/>
</dbReference>
<dbReference type="InParanoid" id="A0A3M0CFN8"/>
<keyword evidence="4" id="KW-0274">FAD</keyword>
<name>A0A3M0CFN8_9PROT</name>
<dbReference type="InterPro" id="IPR016164">
    <property type="entry name" value="FAD-linked_Oxase-like_C"/>
</dbReference>
<dbReference type="RefSeq" id="WP_121937765.1">
    <property type="nucleotide sequence ID" value="NZ_REFR01000010.1"/>
</dbReference>
<evidence type="ECO:0000256" key="3">
    <source>
        <dbReference type="ARBA" id="ARBA00022630"/>
    </source>
</evidence>